<dbReference type="PROSITE" id="PS50404">
    <property type="entry name" value="GST_NTER"/>
    <property type="match status" value="1"/>
</dbReference>
<dbReference type="RefSeq" id="WP_087047382.1">
    <property type="nucleotide sequence ID" value="NZ_FCOB02000018.1"/>
</dbReference>
<proteinExistence type="predicted"/>
<dbReference type="SUPFAM" id="SSF47616">
    <property type="entry name" value="GST C-terminal domain-like"/>
    <property type="match status" value="1"/>
</dbReference>
<accession>A0A158C2G2</accession>
<dbReference type="SFLD" id="SFLDS00019">
    <property type="entry name" value="Glutathione_Transferase_(cytos"/>
    <property type="match status" value="1"/>
</dbReference>
<dbReference type="PROSITE" id="PS50405">
    <property type="entry name" value="GST_CTER"/>
    <property type="match status" value="1"/>
</dbReference>
<dbReference type="InterPro" id="IPR036249">
    <property type="entry name" value="Thioredoxin-like_sf"/>
</dbReference>
<dbReference type="PANTHER" id="PTHR44051:SF19">
    <property type="entry name" value="DISULFIDE-BOND OXIDOREDUCTASE YFCG"/>
    <property type="match status" value="1"/>
</dbReference>
<dbReference type="Pfam" id="PF13409">
    <property type="entry name" value="GST_N_2"/>
    <property type="match status" value="1"/>
</dbReference>
<name>A0A158C2G2_9BURK</name>
<dbReference type="Gene3D" id="3.40.30.10">
    <property type="entry name" value="Glutaredoxin"/>
    <property type="match status" value="1"/>
</dbReference>
<evidence type="ECO:0000259" key="1">
    <source>
        <dbReference type="PROSITE" id="PS50404"/>
    </source>
</evidence>
<feature type="domain" description="GST C-terminal" evidence="2">
    <location>
        <begin position="88"/>
        <end position="225"/>
    </location>
</feature>
<dbReference type="SFLD" id="SFLDG01151">
    <property type="entry name" value="Main.2:_Nu-like"/>
    <property type="match status" value="1"/>
</dbReference>
<protein>
    <submittedName>
        <fullName evidence="3">Glutathione S-transferase like protein</fullName>
    </submittedName>
</protein>
<dbReference type="Pfam" id="PF13410">
    <property type="entry name" value="GST_C_2"/>
    <property type="match status" value="1"/>
</dbReference>
<evidence type="ECO:0000313" key="4">
    <source>
        <dbReference type="Proteomes" id="UP000054978"/>
    </source>
</evidence>
<dbReference type="Proteomes" id="UP000054978">
    <property type="component" value="Unassembled WGS sequence"/>
</dbReference>
<comment type="caution">
    <text evidence="3">The sequence shown here is derived from an EMBL/GenBank/DDBJ whole genome shotgun (WGS) entry which is preliminary data.</text>
</comment>
<dbReference type="STRING" id="1777144.AWB83_03853"/>
<dbReference type="GO" id="GO:0016740">
    <property type="term" value="F:transferase activity"/>
    <property type="evidence" value="ECO:0007669"/>
    <property type="project" value="UniProtKB-KW"/>
</dbReference>
<evidence type="ECO:0000313" key="3">
    <source>
        <dbReference type="EMBL" id="SAK75737.1"/>
    </source>
</evidence>
<dbReference type="InterPro" id="IPR004045">
    <property type="entry name" value="Glutathione_S-Trfase_N"/>
</dbReference>
<dbReference type="OrthoDB" id="81087at2"/>
<organism evidence="3 4">
    <name type="scientific">Caballeronia ptereochthonis</name>
    <dbReference type="NCBI Taxonomy" id="1777144"/>
    <lineage>
        <taxon>Bacteria</taxon>
        <taxon>Pseudomonadati</taxon>
        <taxon>Pseudomonadota</taxon>
        <taxon>Betaproteobacteria</taxon>
        <taxon>Burkholderiales</taxon>
        <taxon>Burkholderiaceae</taxon>
        <taxon>Caballeronia</taxon>
    </lineage>
</organism>
<feature type="domain" description="GST N-terminal" evidence="1">
    <location>
        <begin position="1"/>
        <end position="86"/>
    </location>
</feature>
<dbReference type="AlphaFoldDB" id="A0A158C2G2"/>
<dbReference type="EMBL" id="FCOB02000018">
    <property type="protein sequence ID" value="SAK75737.1"/>
    <property type="molecule type" value="Genomic_DNA"/>
</dbReference>
<dbReference type="SFLD" id="SFLDG00358">
    <property type="entry name" value="Main_(cytGST)"/>
    <property type="match status" value="1"/>
</dbReference>
<dbReference type="Gene3D" id="1.20.1050.10">
    <property type="match status" value="1"/>
</dbReference>
<reference evidence="3" key="1">
    <citation type="submission" date="2016-01" db="EMBL/GenBank/DDBJ databases">
        <authorList>
            <person name="Peeters C."/>
        </authorList>
    </citation>
    <scope>NUCLEOTIDE SEQUENCE [LARGE SCALE GENOMIC DNA]</scope>
    <source>
        <strain evidence="3">LMG 29326</strain>
    </source>
</reference>
<gene>
    <name evidence="3" type="ORF">AWB83_03853</name>
</gene>
<dbReference type="PANTHER" id="PTHR44051">
    <property type="entry name" value="GLUTATHIONE S-TRANSFERASE-RELATED"/>
    <property type="match status" value="1"/>
</dbReference>
<keyword evidence="4" id="KW-1185">Reference proteome</keyword>
<dbReference type="SUPFAM" id="SSF52833">
    <property type="entry name" value="Thioredoxin-like"/>
    <property type="match status" value="1"/>
</dbReference>
<dbReference type="InterPro" id="IPR010987">
    <property type="entry name" value="Glutathione-S-Trfase_C-like"/>
</dbReference>
<evidence type="ECO:0000259" key="2">
    <source>
        <dbReference type="PROSITE" id="PS50405"/>
    </source>
</evidence>
<dbReference type="CDD" id="cd03048">
    <property type="entry name" value="GST_N_Ure2p_like"/>
    <property type="match status" value="1"/>
</dbReference>
<dbReference type="InterPro" id="IPR036282">
    <property type="entry name" value="Glutathione-S-Trfase_C_sf"/>
</dbReference>
<dbReference type="InterPro" id="IPR040079">
    <property type="entry name" value="Glutathione_S-Trfase"/>
</dbReference>
<sequence>MIEFYFHPTPNPAKIALFLEESGLPYELKPVDTSKGEQHLPAFRAINPNGKVPAIVDTQGPGGKPAVVFDSTAILLYLAEKTGQFAGAPEDRPQLLSWLMFIASGLGPFSGQAVHFQYAAPQGLDYAVNRYRREADRHYQVLDDRLKGREFIVGDGYTIADMSAWGWLDRASRVFKNSDDPLGPYPELKRWFAQIDARPAVERARAVSRKHAFKTVNDEETKRALFPSNYPKTA</sequence>